<evidence type="ECO:0000256" key="3">
    <source>
        <dbReference type="ARBA" id="ARBA00022840"/>
    </source>
</evidence>
<dbReference type="AlphaFoldDB" id="A0A497E1K2"/>
<dbReference type="GO" id="GO:0015833">
    <property type="term" value="P:peptide transport"/>
    <property type="evidence" value="ECO:0007669"/>
    <property type="project" value="InterPro"/>
</dbReference>
<evidence type="ECO:0000259" key="4">
    <source>
        <dbReference type="Pfam" id="PF08352"/>
    </source>
</evidence>
<dbReference type="EMBL" id="QMPZ01000236">
    <property type="protein sequence ID" value="RLE06688.1"/>
    <property type="molecule type" value="Genomic_DNA"/>
</dbReference>
<dbReference type="InterPro" id="IPR013563">
    <property type="entry name" value="Oligopep_ABC_C"/>
</dbReference>
<dbReference type="Pfam" id="PF08352">
    <property type="entry name" value="oligo_HPY"/>
    <property type="match status" value="1"/>
</dbReference>
<dbReference type="Gene3D" id="3.40.50.300">
    <property type="entry name" value="P-loop containing nucleotide triphosphate hydrolases"/>
    <property type="match status" value="1"/>
</dbReference>
<accession>A0A497E1K2</accession>
<dbReference type="GO" id="GO:0005524">
    <property type="term" value="F:ATP binding"/>
    <property type="evidence" value="ECO:0007669"/>
    <property type="project" value="UniProtKB-KW"/>
</dbReference>
<proteinExistence type="predicted"/>
<keyword evidence="3" id="KW-0067">ATP-binding</keyword>
<gene>
    <name evidence="5" type="ORF">DRJ00_09330</name>
</gene>
<evidence type="ECO:0000313" key="6">
    <source>
        <dbReference type="Proteomes" id="UP000279422"/>
    </source>
</evidence>
<dbReference type="Proteomes" id="UP000279422">
    <property type="component" value="Unassembled WGS sequence"/>
</dbReference>
<name>A0A497E1K2_UNCAE</name>
<evidence type="ECO:0000313" key="5">
    <source>
        <dbReference type="EMBL" id="RLE06688.1"/>
    </source>
</evidence>
<evidence type="ECO:0000256" key="2">
    <source>
        <dbReference type="ARBA" id="ARBA00022741"/>
    </source>
</evidence>
<feature type="domain" description="Oligopeptide/dipeptide ABC transporter C-terminal" evidence="4">
    <location>
        <begin position="3"/>
        <end position="40"/>
    </location>
</feature>
<comment type="caution">
    <text evidence="5">The sequence shown here is derived from an EMBL/GenBank/DDBJ whole genome shotgun (WGS) entry which is preliminary data.</text>
</comment>
<protein>
    <recommendedName>
        <fullName evidence="4">Oligopeptide/dipeptide ABC transporter C-terminal domain-containing protein</fullName>
    </recommendedName>
</protein>
<reference evidence="5 6" key="1">
    <citation type="submission" date="2018-06" db="EMBL/GenBank/DDBJ databases">
        <title>Extensive metabolic versatility and redundancy in microbially diverse, dynamic hydrothermal sediments.</title>
        <authorList>
            <person name="Dombrowski N."/>
            <person name="Teske A."/>
            <person name="Baker B.J."/>
        </authorList>
    </citation>
    <scope>NUCLEOTIDE SEQUENCE [LARGE SCALE GENOMIC DNA]</scope>
    <source>
        <strain evidence="5">B47_G16</strain>
    </source>
</reference>
<dbReference type="NCBIfam" id="TIGR01727">
    <property type="entry name" value="oligo_HPY"/>
    <property type="match status" value="1"/>
</dbReference>
<keyword evidence="2" id="KW-0547">Nucleotide-binding</keyword>
<evidence type="ECO:0000256" key="1">
    <source>
        <dbReference type="ARBA" id="ARBA00022448"/>
    </source>
</evidence>
<sequence>MHTPPKRILPTIKGSVPDPFSRPSGCPFSDRCPHMMEGICNLSIPPLVEVEKDHQVSCFLYTYREKD</sequence>
<organism evidence="5 6">
    <name type="scientific">Aerophobetes bacterium</name>
    <dbReference type="NCBI Taxonomy" id="2030807"/>
    <lineage>
        <taxon>Bacteria</taxon>
        <taxon>Candidatus Aerophobota</taxon>
    </lineage>
</organism>
<dbReference type="InterPro" id="IPR027417">
    <property type="entry name" value="P-loop_NTPase"/>
</dbReference>
<keyword evidence="1" id="KW-0813">Transport</keyword>